<feature type="non-terminal residue" evidence="1">
    <location>
        <position position="101"/>
    </location>
</feature>
<evidence type="ECO:0000313" key="2">
    <source>
        <dbReference type="Proteomes" id="UP000823775"/>
    </source>
</evidence>
<sequence>TRVMIEWPYVRVSGTRKTTLVFRSLMDYVISYVSTLVSVIHGANASGDSYRCPHTYCLEGLSLSIPAYGDTDYSQELYVIRTIVADRLVSYLVIRSPVVIL</sequence>
<keyword evidence="2" id="KW-1185">Reference proteome</keyword>
<feature type="non-terminal residue" evidence="1">
    <location>
        <position position="1"/>
    </location>
</feature>
<accession>A0ABS8SIE2</accession>
<reference evidence="1 2" key="1">
    <citation type="journal article" date="2021" name="BMC Genomics">
        <title>Datura genome reveals duplications of psychoactive alkaloid biosynthetic genes and high mutation rate following tissue culture.</title>
        <authorList>
            <person name="Rajewski A."/>
            <person name="Carter-House D."/>
            <person name="Stajich J."/>
            <person name="Litt A."/>
        </authorList>
    </citation>
    <scope>NUCLEOTIDE SEQUENCE [LARGE SCALE GENOMIC DNA]</scope>
    <source>
        <strain evidence="1">AR-01</strain>
    </source>
</reference>
<dbReference type="EMBL" id="JACEIK010000534">
    <property type="protein sequence ID" value="MCD7458681.1"/>
    <property type="molecule type" value="Genomic_DNA"/>
</dbReference>
<comment type="caution">
    <text evidence="1">The sequence shown here is derived from an EMBL/GenBank/DDBJ whole genome shotgun (WGS) entry which is preliminary data.</text>
</comment>
<evidence type="ECO:0000313" key="1">
    <source>
        <dbReference type="EMBL" id="MCD7458681.1"/>
    </source>
</evidence>
<gene>
    <name evidence="1" type="ORF">HAX54_038878</name>
</gene>
<dbReference type="Proteomes" id="UP000823775">
    <property type="component" value="Unassembled WGS sequence"/>
</dbReference>
<name>A0ABS8SIE2_DATST</name>
<protein>
    <submittedName>
        <fullName evidence="1">Uncharacterized protein</fullName>
    </submittedName>
</protein>
<proteinExistence type="predicted"/>
<organism evidence="1 2">
    <name type="scientific">Datura stramonium</name>
    <name type="common">Jimsonweed</name>
    <name type="synonym">Common thornapple</name>
    <dbReference type="NCBI Taxonomy" id="4076"/>
    <lineage>
        <taxon>Eukaryota</taxon>
        <taxon>Viridiplantae</taxon>
        <taxon>Streptophyta</taxon>
        <taxon>Embryophyta</taxon>
        <taxon>Tracheophyta</taxon>
        <taxon>Spermatophyta</taxon>
        <taxon>Magnoliopsida</taxon>
        <taxon>eudicotyledons</taxon>
        <taxon>Gunneridae</taxon>
        <taxon>Pentapetalae</taxon>
        <taxon>asterids</taxon>
        <taxon>lamiids</taxon>
        <taxon>Solanales</taxon>
        <taxon>Solanaceae</taxon>
        <taxon>Solanoideae</taxon>
        <taxon>Datureae</taxon>
        <taxon>Datura</taxon>
    </lineage>
</organism>